<feature type="non-terminal residue" evidence="2">
    <location>
        <position position="1"/>
    </location>
</feature>
<dbReference type="Gene3D" id="3.30.420.10">
    <property type="entry name" value="Ribonuclease H-like superfamily/Ribonuclease H"/>
    <property type="match status" value="1"/>
</dbReference>
<dbReference type="SUPFAM" id="SSF53098">
    <property type="entry name" value="Ribonuclease H-like"/>
    <property type="match status" value="1"/>
</dbReference>
<name>A0A392SF15_9FABA</name>
<protein>
    <submittedName>
        <fullName evidence="2">Ribonuclease H protein</fullName>
    </submittedName>
</protein>
<dbReference type="PANTHER" id="PTHR47723">
    <property type="entry name" value="OS05G0353850 PROTEIN"/>
    <property type="match status" value="1"/>
</dbReference>
<dbReference type="Pfam" id="PF13456">
    <property type="entry name" value="RVT_3"/>
    <property type="match status" value="1"/>
</dbReference>
<accession>A0A392SF15</accession>
<dbReference type="GO" id="GO:0004523">
    <property type="term" value="F:RNA-DNA hybrid ribonuclease activity"/>
    <property type="evidence" value="ECO:0007669"/>
    <property type="project" value="InterPro"/>
</dbReference>
<dbReference type="AlphaFoldDB" id="A0A392SF15"/>
<dbReference type="Proteomes" id="UP000265520">
    <property type="component" value="Unassembled WGS sequence"/>
</dbReference>
<comment type="caution">
    <text evidence="2">The sequence shown here is derived from an EMBL/GenBank/DDBJ whole genome shotgun (WGS) entry which is preliminary data.</text>
</comment>
<organism evidence="2 3">
    <name type="scientific">Trifolium medium</name>
    <dbReference type="NCBI Taxonomy" id="97028"/>
    <lineage>
        <taxon>Eukaryota</taxon>
        <taxon>Viridiplantae</taxon>
        <taxon>Streptophyta</taxon>
        <taxon>Embryophyta</taxon>
        <taxon>Tracheophyta</taxon>
        <taxon>Spermatophyta</taxon>
        <taxon>Magnoliopsida</taxon>
        <taxon>eudicotyledons</taxon>
        <taxon>Gunneridae</taxon>
        <taxon>Pentapetalae</taxon>
        <taxon>rosids</taxon>
        <taxon>fabids</taxon>
        <taxon>Fabales</taxon>
        <taxon>Fabaceae</taxon>
        <taxon>Papilionoideae</taxon>
        <taxon>50 kb inversion clade</taxon>
        <taxon>NPAAA clade</taxon>
        <taxon>Hologalegina</taxon>
        <taxon>IRL clade</taxon>
        <taxon>Trifolieae</taxon>
        <taxon>Trifolium</taxon>
    </lineage>
</organism>
<reference evidence="2 3" key="1">
    <citation type="journal article" date="2018" name="Front. Plant Sci.">
        <title>Red Clover (Trifolium pratense) and Zigzag Clover (T. medium) - A Picture of Genomic Similarities and Differences.</title>
        <authorList>
            <person name="Dluhosova J."/>
            <person name="Istvanek J."/>
            <person name="Nedelnik J."/>
            <person name="Repkova J."/>
        </authorList>
    </citation>
    <scope>NUCLEOTIDE SEQUENCE [LARGE SCALE GENOMIC DNA]</scope>
    <source>
        <strain evidence="3">cv. 10/8</strain>
        <tissue evidence="2">Leaf</tissue>
    </source>
</reference>
<dbReference type="InterPro" id="IPR053151">
    <property type="entry name" value="RNase_H-like"/>
</dbReference>
<keyword evidence="3" id="KW-1185">Reference proteome</keyword>
<dbReference type="GO" id="GO:0003676">
    <property type="term" value="F:nucleic acid binding"/>
    <property type="evidence" value="ECO:0007669"/>
    <property type="project" value="InterPro"/>
</dbReference>
<dbReference type="InterPro" id="IPR002156">
    <property type="entry name" value="RNaseH_domain"/>
</dbReference>
<feature type="domain" description="RNase H type-1" evidence="1">
    <location>
        <begin position="1"/>
        <end position="76"/>
    </location>
</feature>
<evidence type="ECO:0000313" key="3">
    <source>
        <dbReference type="Proteomes" id="UP000265520"/>
    </source>
</evidence>
<dbReference type="EMBL" id="LXQA010373636">
    <property type="protein sequence ID" value="MCI47533.1"/>
    <property type="molecule type" value="Genomic_DNA"/>
</dbReference>
<dbReference type="InterPro" id="IPR012337">
    <property type="entry name" value="RNaseH-like_sf"/>
</dbReference>
<dbReference type="InterPro" id="IPR036397">
    <property type="entry name" value="RNaseH_sf"/>
</dbReference>
<evidence type="ECO:0000313" key="2">
    <source>
        <dbReference type="EMBL" id="MCI47533.1"/>
    </source>
</evidence>
<dbReference type="CDD" id="cd06222">
    <property type="entry name" value="RNase_H_like"/>
    <property type="match status" value="1"/>
</dbReference>
<dbReference type="PANTHER" id="PTHR47723:SF13">
    <property type="entry name" value="PUTATIVE-RELATED"/>
    <property type="match status" value="1"/>
</dbReference>
<evidence type="ECO:0000259" key="1">
    <source>
        <dbReference type="Pfam" id="PF13456"/>
    </source>
</evidence>
<dbReference type="InterPro" id="IPR044730">
    <property type="entry name" value="RNase_H-like_dom_plant"/>
</dbReference>
<proteinExistence type="predicted"/>
<sequence>NTDGESKSNDIAGCGGLIRGVDRESLGSFTKFIGRCSTFVAELWDVLEGLKLAKERGFNRIEICVDSAAVISTIINGGGGNVYGI</sequence>